<accession>A0A554NAC2</accession>
<dbReference type="Gene3D" id="3.40.50.1970">
    <property type="match status" value="1"/>
</dbReference>
<dbReference type="AlphaFoldDB" id="A0A554NAC2"/>
<gene>
    <name evidence="6" type="ORF">DP107_08825</name>
</gene>
<sequence length="401" mass="42467">MSEQTARFVSPEEIVVGEDAVEDAGDRMAARGSRALVVATSGVFGRYGDRLRSSLESAGIETAVFDEVRPDPTVANVRAALERYRDADCDCIVTLGGGSPIDTGKAVGVMAANGGTIRDYAVDRAGYEGVPDPIPPLCAINTTAGTGSEATRSIVITDESTATKFLVVSTEVVPSVAIEDPTLTRSLPPSHTAFTGIDALTHAVEAYVSVQAWSLPDTLARSAIERVGRWLPVSWANGDDLTAREEMLLGQLQAGQAFTNSSVALVHGMARPFGAQLHVPHGLANGVLLPYVMEFSRQGAPKRYAEVARLLDAADDDTPDREAAAAAGPAVRQLCEDISLYGYLSEFAEVPSREAYAGLVGEMAADAVASGSPDNNPRKPTTEEIEQLYMDVYDDVLTEFA</sequence>
<dbReference type="CDD" id="cd08194">
    <property type="entry name" value="Fe-ADH-like"/>
    <property type="match status" value="1"/>
</dbReference>
<dbReference type="Proteomes" id="UP000319894">
    <property type="component" value="Unassembled WGS sequence"/>
</dbReference>
<evidence type="ECO:0000259" key="5">
    <source>
        <dbReference type="Pfam" id="PF25137"/>
    </source>
</evidence>
<comment type="similarity">
    <text evidence="1">Belongs to the iron-containing alcohol dehydrogenase family.</text>
</comment>
<dbReference type="Pfam" id="PF00465">
    <property type="entry name" value="Fe-ADH"/>
    <property type="match status" value="1"/>
</dbReference>
<reference evidence="6 7" key="1">
    <citation type="submission" date="2018-06" db="EMBL/GenBank/DDBJ databases">
        <title>Natronomonas sp. F16-60 a new haloarchaeon isolated from a solar saltern of Isla Cristina, Huelva, Spain.</title>
        <authorList>
            <person name="Duran-Viseras A."/>
            <person name="Sanchez-Porro C."/>
            <person name="Ventosa A."/>
        </authorList>
    </citation>
    <scope>NUCLEOTIDE SEQUENCE [LARGE SCALE GENOMIC DNA]</scope>
    <source>
        <strain evidence="6 7">F16-60</strain>
    </source>
</reference>
<name>A0A554NAC2_9EURY</name>
<dbReference type="InParanoid" id="A0A554NAC2"/>
<dbReference type="GO" id="GO:0046872">
    <property type="term" value="F:metal ion binding"/>
    <property type="evidence" value="ECO:0007669"/>
    <property type="project" value="InterPro"/>
</dbReference>
<comment type="caution">
    <text evidence="6">The sequence shown here is derived from an EMBL/GenBank/DDBJ whole genome shotgun (WGS) entry which is preliminary data.</text>
</comment>
<feature type="domain" description="Alcohol dehydrogenase iron-type/glycerol dehydrogenase GldA" evidence="4">
    <location>
        <begin position="11"/>
        <end position="181"/>
    </location>
</feature>
<evidence type="ECO:0000259" key="4">
    <source>
        <dbReference type="Pfam" id="PF00465"/>
    </source>
</evidence>
<dbReference type="PROSITE" id="PS00913">
    <property type="entry name" value="ADH_IRON_1"/>
    <property type="match status" value="1"/>
</dbReference>
<dbReference type="RefSeq" id="WP_144261788.1">
    <property type="nucleotide sequence ID" value="NZ_QMDX01000004.1"/>
</dbReference>
<dbReference type="InterPro" id="IPR018211">
    <property type="entry name" value="ADH_Fe_CS"/>
</dbReference>
<dbReference type="FunFam" id="3.40.50.1970:FF:000003">
    <property type="entry name" value="Alcohol dehydrogenase, iron-containing"/>
    <property type="match status" value="1"/>
</dbReference>
<dbReference type="FunFam" id="1.20.1090.10:FF:000001">
    <property type="entry name" value="Aldehyde-alcohol dehydrogenase"/>
    <property type="match status" value="1"/>
</dbReference>
<evidence type="ECO:0000313" key="6">
    <source>
        <dbReference type="EMBL" id="TSD14341.1"/>
    </source>
</evidence>
<dbReference type="SUPFAM" id="SSF56796">
    <property type="entry name" value="Dehydroquinate synthase-like"/>
    <property type="match status" value="1"/>
</dbReference>
<keyword evidence="2" id="KW-0560">Oxidoreductase</keyword>
<evidence type="ECO:0000313" key="7">
    <source>
        <dbReference type="Proteomes" id="UP000319894"/>
    </source>
</evidence>
<dbReference type="GO" id="GO:0004022">
    <property type="term" value="F:alcohol dehydrogenase (NAD+) activity"/>
    <property type="evidence" value="ECO:0007669"/>
    <property type="project" value="TreeGrafter"/>
</dbReference>
<evidence type="ECO:0000256" key="1">
    <source>
        <dbReference type="ARBA" id="ARBA00007358"/>
    </source>
</evidence>
<dbReference type="Gene3D" id="1.20.1090.10">
    <property type="entry name" value="Dehydroquinate synthase-like - alpha domain"/>
    <property type="match status" value="1"/>
</dbReference>
<evidence type="ECO:0000256" key="2">
    <source>
        <dbReference type="ARBA" id="ARBA00023002"/>
    </source>
</evidence>
<keyword evidence="3" id="KW-0520">NAD</keyword>
<proteinExistence type="inferred from homology"/>
<keyword evidence="7" id="KW-1185">Reference proteome</keyword>
<dbReference type="Pfam" id="PF25137">
    <property type="entry name" value="ADH_Fe_C"/>
    <property type="match status" value="1"/>
</dbReference>
<dbReference type="InterPro" id="IPR039697">
    <property type="entry name" value="Alcohol_dehydrogenase_Fe"/>
</dbReference>
<dbReference type="InterPro" id="IPR001670">
    <property type="entry name" value="ADH_Fe/GldA"/>
</dbReference>
<protein>
    <submittedName>
        <fullName evidence="6">Alcohol dehydrogenase</fullName>
    </submittedName>
</protein>
<feature type="domain" description="Fe-containing alcohol dehydrogenase-like C-terminal" evidence="5">
    <location>
        <begin position="192"/>
        <end position="392"/>
    </location>
</feature>
<dbReference type="PANTHER" id="PTHR11496:SF102">
    <property type="entry name" value="ALCOHOL DEHYDROGENASE 4"/>
    <property type="match status" value="1"/>
</dbReference>
<organism evidence="6 7">
    <name type="scientific">Haloglomus irregulare</name>
    <dbReference type="NCBI Taxonomy" id="2234134"/>
    <lineage>
        <taxon>Archaea</taxon>
        <taxon>Methanobacteriati</taxon>
        <taxon>Methanobacteriota</taxon>
        <taxon>Stenosarchaea group</taxon>
        <taxon>Halobacteria</taxon>
        <taxon>Halobacteriales</taxon>
        <taxon>Natronomonadaceae</taxon>
        <taxon>Haloglomus</taxon>
    </lineage>
</organism>
<dbReference type="PANTHER" id="PTHR11496">
    <property type="entry name" value="ALCOHOL DEHYDROGENASE"/>
    <property type="match status" value="1"/>
</dbReference>
<evidence type="ECO:0000256" key="3">
    <source>
        <dbReference type="ARBA" id="ARBA00023027"/>
    </source>
</evidence>
<dbReference type="InterPro" id="IPR056798">
    <property type="entry name" value="ADH_Fe_C"/>
</dbReference>
<dbReference type="OrthoDB" id="57329at2157"/>
<dbReference type="EMBL" id="QMDX01000004">
    <property type="protein sequence ID" value="TSD14341.1"/>
    <property type="molecule type" value="Genomic_DNA"/>
</dbReference>